<dbReference type="AlphaFoldDB" id="A0A1I6W4M3"/>
<dbReference type="OrthoDB" id="7402742at2"/>
<organism evidence="1 2">
    <name type="scientific">Alloyangia pacifica</name>
    <dbReference type="NCBI Taxonomy" id="311180"/>
    <lineage>
        <taxon>Bacteria</taxon>
        <taxon>Pseudomonadati</taxon>
        <taxon>Pseudomonadota</taxon>
        <taxon>Alphaproteobacteria</taxon>
        <taxon>Rhodobacterales</taxon>
        <taxon>Roseobacteraceae</taxon>
        <taxon>Alloyangia</taxon>
    </lineage>
</organism>
<name>A0A1I6W4M3_9RHOB</name>
<evidence type="ECO:0000313" key="2">
    <source>
        <dbReference type="Proteomes" id="UP000199392"/>
    </source>
</evidence>
<dbReference type="Proteomes" id="UP000199392">
    <property type="component" value="Unassembled WGS sequence"/>
</dbReference>
<protein>
    <recommendedName>
        <fullName evidence="3">Metallo-beta-lactamase domain-containing protein</fullName>
    </recommendedName>
</protein>
<evidence type="ECO:0000313" key="1">
    <source>
        <dbReference type="EMBL" id="SFT20936.1"/>
    </source>
</evidence>
<dbReference type="RefSeq" id="WP_092431546.1">
    <property type="nucleotide sequence ID" value="NZ_FNCL01000037.1"/>
</dbReference>
<evidence type="ECO:0008006" key="3">
    <source>
        <dbReference type="Google" id="ProtNLM"/>
    </source>
</evidence>
<keyword evidence="2" id="KW-1185">Reference proteome</keyword>
<sequence length="249" mass="27477">MARRLVNLGSGFWNIRCTMKVAGIVNVGTQVSVVRLQSGRFVFLDSYTLNGEIRELVMGLTQDGSLVEAVLNLHPFHTLHCAAMARDFPTAKFYGSERHRRVCTSVPWETERVESAAVADRYSRDLQFSLPPGIHYFSENEKVHAGSLLAFHPASGSLHVDDTLNVLPVPGALRGYVPRLVLHPSLGAAMNAEDGAEEKFCRWLEEIGARWRGTKSVCAAHNGVARFAEGDFEQVMRGLAARTRKKTAA</sequence>
<dbReference type="EMBL" id="FOZW01000015">
    <property type="protein sequence ID" value="SFT20936.1"/>
    <property type="molecule type" value="Genomic_DNA"/>
</dbReference>
<proteinExistence type="predicted"/>
<accession>A0A1I6W4M3</accession>
<reference evidence="2" key="1">
    <citation type="submission" date="2016-10" db="EMBL/GenBank/DDBJ databases">
        <authorList>
            <person name="Varghese N."/>
            <person name="Submissions S."/>
        </authorList>
    </citation>
    <scope>NUCLEOTIDE SEQUENCE [LARGE SCALE GENOMIC DNA]</scope>
    <source>
        <strain evidence="2">DSM 26894</strain>
    </source>
</reference>
<gene>
    <name evidence="1" type="ORF">SAMN04488050_1157</name>
</gene>